<gene>
    <name evidence="1" type="ORF">TCM_042765</name>
</gene>
<dbReference type="InParanoid" id="A0A061FMP9"/>
<accession>A0A061FMP9</accession>
<protein>
    <submittedName>
        <fullName evidence="1">Uncharacterized protein</fullName>
    </submittedName>
</protein>
<dbReference type="EMBL" id="CM001888">
    <property type="protein sequence ID" value="EOY18148.1"/>
    <property type="molecule type" value="Genomic_DNA"/>
</dbReference>
<keyword evidence="2" id="KW-1185">Reference proteome</keyword>
<organism evidence="1 2">
    <name type="scientific">Theobroma cacao</name>
    <name type="common">Cacao</name>
    <name type="synonym">Cocoa</name>
    <dbReference type="NCBI Taxonomy" id="3641"/>
    <lineage>
        <taxon>Eukaryota</taxon>
        <taxon>Viridiplantae</taxon>
        <taxon>Streptophyta</taxon>
        <taxon>Embryophyta</taxon>
        <taxon>Tracheophyta</taxon>
        <taxon>Spermatophyta</taxon>
        <taxon>Magnoliopsida</taxon>
        <taxon>eudicotyledons</taxon>
        <taxon>Gunneridae</taxon>
        <taxon>Pentapetalae</taxon>
        <taxon>rosids</taxon>
        <taxon>malvids</taxon>
        <taxon>Malvales</taxon>
        <taxon>Malvaceae</taxon>
        <taxon>Byttnerioideae</taxon>
        <taxon>Theobroma</taxon>
    </lineage>
</organism>
<proteinExistence type="predicted"/>
<evidence type="ECO:0000313" key="2">
    <source>
        <dbReference type="Proteomes" id="UP000026915"/>
    </source>
</evidence>
<name>A0A061FMP9_THECC</name>
<dbReference type="AlphaFoldDB" id="A0A061FMP9"/>
<dbReference type="Proteomes" id="UP000026915">
    <property type="component" value="Chromosome 10"/>
</dbReference>
<reference evidence="1 2" key="1">
    <citation type="journal article" date="2013" name="Genome Biol.">
        <title>The genome sequence of the most widely cultivated cacao type and its use to identify candidate genes regulating pod color.</title>
        <authorList>
            <person name="Motamayor J.C."/>
            <person name="Mockaitis K."/>
            <person name="Schmutz J."/>
            <person name="Haiminen N."/>
            <person name="Iii D.L."/>
            <person name="Cornejo O."/>
            <person name="Findley S.D."/>
            <person name="Zheng P."/>
            <person name="Utro F."/>
            <person name="Royaert S."/>
            <person name="Saski C."/>
            <person name="Jenkins J."/>
            <person name="Podicheti R."/>
            <person name="Zhao M."/>
            <person name="Scheffler B.E."/>
            <person name="Stack J.C."/>
            <person name="Feltus F.A."/>
            <person name="Mustiga G.M."/>
            <person name="Amores F."/>
            <person name="Phillips W."/>
            <person name="Marelli J.P."/>
            <person name="May G.D."/>
            <person name="Shapiro H."/>
            <person name="Ma J."/>
            <person name="Bustamante C.D."/>
            <person name="Schnell R.J."/>
            <person name="Main D."/>
            <person name="Gilbert D."/>
            <person name="Parida L."/>
            <person name="Kuhn D.N."/>
        </authorList>
    </citation>
    <scope>NUCLEOTIDE SEQUENCE [LARGE SCALE GENOMIC DNA]</scope>
    <source>
        <strain evidence="2">cv. Matina 1-6</strain>
    </source>
</reference>
<sequence>MASLSRTMASTLTPLGSFSSMWDFALGVSLRYGTLWLYPLRALSRKCDNHVHARTVRSSPTSIRIHCLY</sequence>
<dbReference type="HOGENOM" id="CLU_2780951_0_0_1"/>
<dbReference type="Gramene" id="EOY18148">
    <property type="protein sequence ID" value="EOY18148"/>
    <property type="gene ID" value="TCM_042765"/>
</dbReference>
<evidence type="ECO:0000313" key="1">
    <source>
        <dbReference type="EMBL" id="EOY18148.1"/>
    </source>
</evidence>